<dbReference type="Proteomes" id="UP001432027">
    <property type="component" value="Unassembled WGS sequence"/>
</dbReference>
<accession>A0AAV5TCP2</accession>
<evidence type="ECO:0000313" key="7">
    <source>
        <dbReference type="EMBL" id="GMS92935.1"/>
    </source>
</evidence>
<keyword evidence="8" id="KW-1185">Reference proteome</keyword>
<feature type="transmembrane region" description="Helical" evidence="6">
    <location>
        <begin position="192"/>
        <end position="217"/>
    </location>
</feature>
<evidence type="ECO:0000256" key="5">
    <source>
        <dbReference type="ARBA" id="ARBA00023136"/>
    </source>
</evidence>
<feature type="transmembrane region" description="Helical" evidence="6">
    <location>
        <begin position="229"/>
        <end position="250"/>
    </location>
</feature>
<reference evidence="7" key="1">
    <citation type="submission" date="2023-10" db="EMBL/GenBank/DDBJ databases">
        <title>Genome assembly of Pristionchus species.</title>
        <authorList>
            <person name="Yoshida K."/>
            <person name="Sommer R.J."/>
        </authorList>
    </citation>
    <scope>NUCLEOTIDE SEQUENCE</scope>
    <source>
        <strain evidence="7">RS0144</strain>
    </source>
</reference>
<name>A0AAV5TCP2_9BILA</name>
<comment type="similarity">
    <text evidence="2">Belongs to the nematode receptor-like protein srd family.</text>
</comment>
<dbReference type="InterPro" id="IPR050920">
    <property type="entry name" value="Nematode_rcpt-like_delta"/>
</dbReference>
<proteinExistence type="inferred from homology"/>
<feature type="non-terminal residue" evidence="7">
    <location>
        <position position="1"/>
    </location>
</feature>
<evidence type="ECO:0008006" key="9">
    <source>
        <dbReference type="Google" id="ProtNLM"/>
    </source>
</evidence>
<evidence type="ECO:0000256" key="2">
    <source>
        <dbReference type="ARBA" id="ARBA00009166"/>
    </source>
</evidence>
<dbReference type="AlphaFoldDB" id="A0AAV5TCP2"/>
<gene>
    <name evidence="7" type="ORF">PENTCL1PPCAC_15110</name>
</gene>
<keyword evidence="5 6" id="KW-0472">Membrane</keyword>
<dbReference type="GO" id="GO:0016020">
    <property type="term" value="C:membrane"/>
    <property type="evidence" value="ECO:0007669"/>
    <property type="project" value="UniProtKB-SubCell"/>
</dbReference>
<dbReference type="EMBL" id="BTSX01000004">
    <property type="protein sequence ID" value="GMS92935.1"/>
    <property type="molecule type" value="Genomic_DNA"/>
</dbReference>
<keyword evidence="3 6" id="KW-0812">Transmembrane</keyword>
<protein>
    <recommendedName>
        <fullName evidence="9">G protein-coupled receptor</fullName>
    </recommendedName>
</protein>
<sequence length="252" mass="28080">QTYSVLLFNTAVTDTIACLSDAFSMIRIVVDRPAIFYVYQGICGVISESTCFFLYSLMIHLAIHSIMLIAIGFWYRSGCCAALAPTALLHVSRYIRKVVSRLPMQAQFQWADSPRDQVVDMLDYIYPTMNATILKVGGNVSTTEPHSMITTLYVCLLPFIIYSVIIQLRKQVKNKLAAVENMSEKTKSMHETLVKALTIHAMLPMSLCLGVGSFLLMTAGVPRNELLESFATMGVTFPSAVNPILTLYFVRP</sequence>
<organism evidence="7 8">
    <name type="scientific">Pristionchus entomophagus</name>
    <dbReference type="NCBI Taxonomy" id="358040"/>
    <lineage>
        <taxon>Eukaryota</taxon>
        <taxon>Metazoa</taxon>
        <taxon>Ecdysozoa</taxon>
        <taxon>Nematoda</taxon>
        <taxon>Chromadorea</taxon>
        <taxon>Rhabditida</taxon>
        <taxon>Rhabditina</taxon>
        <taxon>Diplogasteromorpha</taxon>
        <taxon>Diplogasteroidea</taxon>
        <taxon>Neodiplogasteridae</taxon>
        <taxon>Pristionchus</taxon>
    </lineage>
</organism>
<dbReference type="Pfam" id="PF10317">
    <property type="entry name" value="7TM_GPCR_Srd"/>
    <property type="match status" value="1"/>
</dbReference>
<evidence type="ECO:0000256" key="3">
    <source>
        <dbReference type="ARBA" id="ARBA00022692"/>
    </source>
</evidence>
<evidence type="ECO:0000256" key="1">
    <source>
        <dbReference type="ARBA" id="ARBA00004141"/>
    </source>
</evidence>
<dbReference type="InterPro" id="IPR019421">
    <property type="entry name" value="7TM_GPCR_serpentine_rcpt_Srd"/>
</dbReference>
<evidence type="ECO:0000313" key="8">
    <source>
        <dbReference type="Proteomes" id="UP001432027"/>
    </source>
</evidence>
<dbReference type="PANTHER" id="PTHR22945">
    <property type="entry name" value="SERPENTINE RECEPTOR, CLASS D DELTA"/>
    <property type="match status" value="1"/>
</dbReference>
<feature type="non-terminal residue" evidence="7">
    <location>
        <position position="252"/>
    </location>
</feature>
<dbReference type="PANTHER" id="PTHR22945:SF40">
    <property type="entry name" value="SERPENTINE RECEPTOR, CLASS D (DELTA)-RELATED"/>
    <property type="match status" value="1"/>
</dbReference>
<feature type="transmembrane region" description="Helical" evidence="6">
    <location>
        <begin position="51"/>
        <end position="75"/>
    </location>
</feature>
<feature type="transmembrane region" description="Helical" evidence="6">
    <location>
        <begin position="148"/>
        <end position="166"/>
    </location>
</feature>
<evidence type="ECO:0000256" key="4">
    <source>
        <dbReference type="ARBA" id="ARBA00022989"/>
    </source>
</evidence>
<evidence type="ECO:0000256" key="6">
    <source>
        <dbReference type="SAM" id="Phobius"/>
    </source>
</evidence>
<comment type="subcellular location">
    <subcellularLocation>
        <location evidence="1">Membrane</location>
        <topology evidence="1">Multi-pass membrane protein</topology>
    </subcellularLocation>
</comment>
<keyword evidence="4 6" id="KW-1133">Transmembrane helix</keyword>
<comment type="caution">
    <text evidence="7">The sequence shown here is derived from an EMBL/GenBank/DDBJ whole genome shotgun (WGS) entry which is preliminary data.</text>
</comment>